<evidence type="ECO:0000259" key="4">
    <source>
        <dbReference type="Pfam" id="PF23565"/>
    </source>
</evidence>
<accession>A0A9P9D7M7</accession>
<evidence type="ECO:0000313" key="6">
    <source>
        <dbReference type="Proteomes" id="UP000700596"/>
    </source>
</evidence>
<dbReference type="InterPro" id="IPR039600">
    <property type="entry name" value="TANGO6/Rtp1"/>
</dbReference>
<dbReference type="OrthoDB" id="39591at2759"/>
<dbReference type="PANTHER" id="PTHR20959">
    <property type="entry name" value="TRANSPORT AND GOLGI ORGANIZATION PROTEIN 6 FAMILY MEMBER"/>
    <property type="match status" value="1"/>
</dbReference>
<keyword evidence="6" id="KW-1185">Reference proteome</keyword>
<evidence type="ECO:0000259" key="3">
    <source>
        <dbReference type="Pfam" id="PF10363"/>
    </source>
</evidence>
<evidence type="ECO:0000259" key="2">
    <source>
        <dbReference type="Pfam" id="PF10304"/>
    </source>
</evidence>
<dbReference type="InterPro" id="IPR016024">
    <property type="entry name" value="ARM-type_fold"/>
</dbReference>
<dbReference type="PANTHER" id="PTHR20959:SF1">
    <property type="entry name" value="TRANSPORT AND GOLGI ORGANIZATION PROTEIN 6 HOMOLOG"/>
    <property type="match status" value="1"/>
</dbReference>
<gene>
    <name evidence="5" type="ORF">B0J11DRAFT_561916</name>
</gene>
<dbReference type="AlphaFoldDB" id="A0A9P9D7M7"/>
<comment type="caution">
    <text evidence="5">The sequence shown here is derived from an EMBL/GenBank/DDBJ whole genome shotgun (WGS) entry which is preliminary data.</text>
</comment>
<dbReference type="GO" id="GO:0009306">
    <property type="term" value="P:protein secretion"/>
    <property type="evidence" value="ECO:0007669"/>
    <property type="project" value="TreeGrafter"/>
</dbReference>
<sequence>MVKKAIDAAIEFVGPFLERTSSENLDSPQHVAEPDTSNPEQLVEEALFHLKAINKADQEKDPDAPYDASLVGVVYGLLDFVTSLGILPHLSPGVAFGQRPRSVLRATLILPFHQDDKFLSKVVLALMPIFEQNGTGVQPLLTQRILADVFCAVAELAFSPRTTQQLHTLHETHYQVILRLTSTSRLLPILTSLRQQNVPIWLQQRLSTDLSLVPLRPHGVRHTVEFLSLSYLSKNSRMPQEASDSLSQVPIPLEAITQASRLLTSVPSGMEPNEWFSKLSPQLFDLLDGKDGVELSRAAGHIIAGGLLNRKTTGAPGTTGWELFARPLLQTINPDGSPRPTPRQSTSDQVLVDEDALKLALKRLYVLSSSYSHAGLLKRLVHPVILSLWGMILYGKSRPSLSGEWVELPKKILVRYITIACDPRQIDLISRNLFWDGAPSWSFGPGSQGGVEIRQRRKSRDDMQTLISRIEMLDRHVDFLIRLLVDSKIEDEVVGAIFLLISKRWLHVGQVGNGSNFLVNDDTDPLETLSNAKLSEAMANRFKDQFARSPRHIIELMGQLLQNFVDEHTSKINQTASANKPSRANLRKLAGTSRQKSIKPDLESEELVSFALSILKTLVTSKEFDLESSSRLLPPILLNLQYLVQPHDLIPLPPILVNAATNLLQVVQPTTGTQQDQEDPLSKHRETLKTALEDLTSPEPPNRTWALSAIRKLISDSFTFPLIDVPSTTHMLLNASIADPESYVHTAAVPVLVDLATLAPKPTLRILTDTFVDVDERSLRLKKEKEIEQALDFRLRVGEVLSNFVMEDSYWQSTTNISTRHSSIKLLVESMLSLASRRGQRKKTLQTRLHIAELERIEQEEGEAAWEGPIPNLLDPDGEAAEQPDRDTLVKIVQGWADTGIEEDVRVRSSALSILSVIMEKRLEFLSQVTVDAGLQMVLQILLVETGDVKGILRRAAVLVVMGLLRAMDALLEAGTDNPIGLGLRQASEVERVVKWVRDEDMDGLVRSHAESVIEGLETWRMKTLYKIGNAGISLDANLGLEGTLRGLNVNPLAHKDGRGKRGPIVEEIE</sequence>
<dbReference type="SUPFAM" id="SSF48371">
    <property type="entry name" value="ARM repeat"/>
    <property type="match status" value="1"/>
</dbReference>
<dbReference type="InterPro" id="IPR057407">
    <property type="entry name" value="HEAT_TANGO6"/>
</dbReference>
<dbReference type="InterPro" id="IPR019451">
    <property type="entry name" value="Rtp1_C1"/>
</dbReference>
<protein>
    <recommendedName>
        <fullName evidence="7">RNA polymerase II assembly factor Rtp1 C-terminal domain-containing protein</fullName>
    </recommendedName>
</protein>
<feature type="domain" description="RNA polymerase II assembly factor Rtp1 C-terminal" evidence="2">
    <location>
        <begin position="990"/>
        <end position="1019"/>
    </location>
</feature>
<evidence type="ECO:0000313" key="5">
    <source>
        <dbReference type="EMBL" id="KAH7114265.1"/>
    </source>
</evidence>
<reference evidence="5" key="1">
    <citation type="journal article" date="2021" name="Nat. Commun.">
        <title>Genetic determinants of endophytism in the Arabidopsis root mycobiome.</title>
        <authorList>
            <person name="Mesny F."/>
            <person name="Miyauchi S."/>
            <person name="Thiergart T."/>
            <person name="Pickel B."/>
            <person name="Atanasova L."/>
            <person name="Karlsson M."/>
            <person name="Huettel B."/>
            <person name="Barry K.W."/>
            <person name="Haridas S."/>
            <person name="Chen C."/>
            <person name="Bauer D."/>
            <person name="Andreopoulos W."/>
            <person name="Pangilinan J."/>
            <person name="LaButti K."/>
            <person name="Riley R."/>
            <person name="Lipzen A."/>
            <person name="Clum A."/>
            <person name="Drula E."/>
            <person name="Henrissat B."/>
            <person name="Kohler A."/>
            <person name="Grigoriev I.V."/>
            <person name="Martin F.M."/>
            <person name="Hacquard S."/>
        </authorList>
    </citation>
    <scope>NUCLEOTIDE SEQUENCE</scope>
    <source>
        <strain evidence="5">MPI-CAGE-CH-0243</strain>
    </source>
</reference>
<organism evidence="5 6">
    <name type="scientific">Dendryphion nanum</name>
    <dbReference type="NCBI Taxonomy" id="256645"/>
    <lineage>
        <taxon>Eukaryota</taxon>
        <taxon>Fungi</taxon>
        <taxon>Dikarya</taxon>
        <taxon>Ascomycota</taxon>
        <taxon>Pezizomycotina</taxon>
        <taxon>Dothideomycetes</taxon>
        <taxon>Pleosporomycetidae</taxon>
        <taxon>Pleosporales</taxon>
        <taxon>Torulaceae</taxon>
        <taxon>Dendryphion</taxon>
    </lineage>
</organism>
<comment type="similarity">
    <text evidence="1">Belongs to the Tango6 family.</text>
</comment>
<proteinExistence type="inferred from homology"/>
<dbReference type="Pfam" id="PF10304">
    <property type="entry name" value="RTP1_C2"/>
    <property type="match status" value="1"/>
</dbReference>
<dbReference type="Pfam" id="PF10363">
    <property type="entry name" value="RTP1_C1"/>
    <property type="match status" value="1"/>
</dbReference>
<dbReference type="EMBL" id="JAGMWT010000017">
    <property type="protein sequence ID" value="KAH7114265.1"/>
    <property type="molecule type" value="Genomic_DNA"/>
</dbReference>
<evidence type="ECO:0008006" key="7">
    <source>
        <dbReference type="Google" id="ProtNLM"/>
    </source>
</evidence>
<dbReference type="Pfam" id="PF23565">
    <property type="entry name" value="ARM_TANGO6"/>
    <property type="match status" value="1"/>
</dbReference>
<dbReference type="InterPro" id="IPR019414">
    <property type="entry name" value="Rtp1_C2"/>
</dbReference>
<feature type="domain" description="RNA polymerase II assembly factor Rtp1 C-terminal" evidence="3">
    <location>
        <begin position="688"/>
        <end position="806"/>
    </location>
</feature>
<name>A0A9P9D7M7_9PLEO</name>
<evidence type="ECO:0000256" key="1">
    <source>
        <dbReference type="ARBA" id="ARBA00005724"/>
    </source>
</evidence>
<dbReference type="Proteomes" id="UP000700596">
    <property type="component" value="Unassembled WGS sequence"/>
</dbReference>
<feature type="domain" description="TANGO6 HEAT repeat" evidence="4">
    <location>
        <begin position="257"/>
        <end position="487"/>
    </location>
</feature>